<organism evidence="1 2">
    <name type="scientific">Treponema porcinum</name>
    <dbReference type="NCBI Taxonomy" id="261392"/>
    <lineage>
        <taxon>Bacteria</taxon>
        <taxon>Pseudomonadati</taxon>
        <taxon>Spirochaetota</taxon>
        <taxon>Spirochaetia</taxon>
        <taxon>Spirochaetales</taxon>
        <taxon>Treponemataceae</taxon>
        <taxon>Treponema</taxon>
    </lineage>
</organism>
<gene>
    <name evidence="1" type="ORF">SAMN02745149_01617</name>
</gene>
<dbReference type="AlphaFoldDB" id="A0A1T4LII4"/>
<keyword evidence="2" id="KW-1185">Reference proteome</keyword>
<sequence length="132" mass="15722">MQYKKLFLEEILLNSGYVSHLYEAGKMMTIIFQRQTGCLKNMRMQNSWLLQEFIVCFRVQEWKLRLSMCRTKMKMKFQSIGWEKLIDLLNVINLNKDKLENKNGIDCLNPPVKKDYLPYKEALVKRCSEFAG</sequence>
<reference evidence="1 2" key="1">
    <citation type="submission" date="2017-02" db="EMBL/GenBank/DDBJ databases">
        <authorList>
            <person name="Peterson S.W."/>
        </authorList>
    </citation>
    <scope>NUCLEOTIDE SEQUENCE [LARGE SCALE GENOMIC DNA]</scope>
    <source>
        <strain evidence="1 2">ATCC BAA-908</strain>
    </source>
</reference>
<dbReference type="EMBL" id="FUWG01000011">
    <property type="protein sequence ID" value="SJZ54579.1"/>
    <property type="molecule type" value="Genomic_DNA"/>
</dbReference>
<evidence type="ECO:0000313" key="1">
    <source>
        <dbReference type="EMBL" id="SJZ54579.1"/>
    </source>
</evidence>
<dbReference type="STRING" id="261392.SAMN02745149_01617"/>
<protein>
    <submittedName>
        <fullName evidence="1">Uncharacterized protein</fullName>
    </submittedName>
</protein>
<evidence type="ECO:0000313" key="2">
    <source>
        <dbReference type="Proteomes" id="UP000190423"/>
    </source>
</evidence>
<name>A0A1T4LII4_TREPO</name>
<proteinExistence type="predicted"/>
<dbReference type="Proteomes" id="UP000190423">
    <property type="component" value="Unassembled WGS sequence"/>
</dbReference>
<accession>A0A1T4LII4</accession>